<gene>
    <name evidence="2" type="ORF">SAMN05443638_102133</name>
</gene>
<dbReference type="Proteomes" id="UP000184035">
    <property type="component" value="Unassembled WGS sequence"/>
</dbReference>
<sequence length="45" mass="5514">MNKNKIRNNVTDDGERRQRIKEHQNNKREKQNPAEYKDFEGNEIK</sequence>
<protein>
    <submittedName>
        <fullName evidence="2">Uncharacterized protein</fullName>
    </submittedName>
</protein>
<feature type="region of interest" description="Disordered" evidence="1">
    <location>
        <begin position="1"/>
        <end position="45"/>
    </location>
</feature>
<proteinExistence type="predicted"/>
<dbReference type="EMBL" id="FQVM01000002">
    <property type="protein sequence ID" value="SHE42330.1"/>
    <property type="molecule type" value="Genomic_DNA"/>
</dbReference>
<evidence type="ECO:0000256" key="1">
    <source>
        <dbReference type="SAM" id="MobiDB-lite"/>
    </source>
</evidence>
<reference evidence="2 3" key="1">
    <citation type="submission" date="2016-11" db="EMBL/GenBank/DDBJ databases">
        <authorList>
            <person name="Jaros S."/>
            <person name="Januszkiewicz K."/>
            <person name="Wedrychowicz H."/>
        </authorList>
    </citation>
    <scope>NUCLEOTIDE SEQUENCE [LARGE SCALE GENOMIC DNA]</scope>
    <source>
        <strain evidence="2 3">DSM 2631</strain>
    </source>
</reference>
<dbReference type="RefSeq" id="WP_159429628.1">
    <property type="nucleotide sequence ID" value="NZ_FQVM01000002.1"/>
</dbReference>
<evidence type="ECO:0000313" key="2">
    <source>
        <dbReference type="EMBL" id="SHE42330.1"/>
    </source>
</evidence>
<feature type="compositionally biased region" description="Basic and acidic residues" evidence="1">
    <location>
        <begin position="13"/>
        <end position="45"/>
    </location>
</feature>
<dbReference type="AlphaFoldDB" id="A0A1M4TD01"/>
<organism evidence="2 3">
    <name type="scientific">Clostridium fallax</name>
    <dbReference type="NCBI Taxonomy" id="1533"/>
    <lineage>
        <taxon>Bacteria</taxon>
        <taxon>Bacillati</taxon>
        <taxon>Bacillota</taxon>
        <taxon>Clostridia</taxon>
        <taxon>Eubacteriales</taxon>
        <taxon>Clostridiaceae</taxon>
        <taxon>Clostridium</taxon>
    </lineage>
</organism>
<dbReference type="NCBIfam" id="NF040919">
    <property type="entry name" value="Clostri_philic"/>
    <property type="match status" value="1"/>
</dbReference>
<accession>A0A1M4TD01</accession>
<keyword evidence="3" id="KW-1185">Reference proteome</keyword>
<evidence type="ECO:0000313" key="3">
    <source>
        <dbReference type="Proteomes" id="UP000184035"/>
    </source>
</evidence>
<name>A0A1M4TD01_9CLOT</name>